<dbReference type="OrthoDB" id="7193488at2"/>
<feature type="region of interest" description="Disordered" evidence="1">
    <location>
        <begin position="128"/>
        <end position="160"/>
    </location>
</feature>
<evidence type="ECO:0000313" key="2">
    <source>
        <dbReference type="EMBL" id="SFS87237.1"/>
    </source>
</evidence>
<accession>A0A1I6TDX0</accession>
<reference evidence="3" key="1">
    <citation type="submission" date="2016-10" db="EMBL/GenBank/DDBJ databases">
        <authorList>
            <person name="Varghese N."/>
            <person name="Submissions S."/>
        </authorList>
    </citation>
    <scope>NUCLEOTIDE SEQUENCE [LARGE SCALE GENOMIC DNA]</scope>
    <source>
        <strain evidence="3">CGMCC 1.10683</strain>
    </source>
</reference>
<sequence>MPEIDDNGPDDQDFSEVFDEDNFDEADGGAPTNEFKTFEELPEVLDVTRAVGDADDEDSEEDVETLDEGDLDIDDELTATGVEPEADPLYGVDSPRVAEIDAGGGDLRTHDEVELVYAGLMEDVRGAQASAAHWEAKRLSDDDIADLGYGPDGDEDHPSS</sequence>
<feature type="compositionally biased region" description="Acidic residues" evidence="1">
    <location>
        <begin position="53"/>
        <end position="70"/>
    </location>
</feature>
<evidence type="ECO:0008006" key="4">
    <source>
        <dbReference type="Google" id="ProtNLM"/>
    </source>
</evidence>
<feature type="region of interest" description="Disordered" evidence="1">
    <location>
        <begin position="51"/>
        <end position="70"/>
    </location>
</feature>
<dbReference type="STRING" id="871741.SAMN05192570_3152"/>
<dbReference type="Proteomes" id="UP000198788">
    <property type="component" value="Unassembled WGS sequence"/>
</dbReference>
<name>A0A1I6TDX0_9CAUL</name>
<dbReference type="EMBL" id="FOZV01000009">
    <property type="protein sequence ID" value="SFS87237.1"/>
    <property type="molecule type" value="Genomic_DNA"/>
</dbReference>
<dbReference type="RefSeq" id="WP_092313065.1">
    <property type="nucleotide sequence ID" value="NZ_FOZV01000009.1"/>
</dbReference>
<evidence type="ECO:0000256" key="1">
    <source>
        <dbReference type="SAM" id="MobiDB-lite"/>
    </source>
</evidence>
<gene>
    <name evidence="2" type="ORF">SAMN05192570_3152</name>
</gene>
<protein>
    <recommendedName>
        <fullName evidence="4">DUF5709 domain-containing protein</fullName>
    </recommendedName>
</protein>
<proteinExistence type="predicted"/>
<evidence type="ECO:0000313" key="3">
    <source>
        <dbReference type="Proteomes" id="UP000198788"/>
    </source>
</evidence>
<keyword evidence="3" id="KW-1185">Reference proteome</keyword>
<dbReference type="AlphaFoldDB" id="A0A1I6TDX0"/>
<organism evidence="2 3">
    <name type="scientific">Brevundimonas viscosa</name>
    <dbReference type="NCBI Taxonomy" id="871741"/>
    <lineage>
        <taxon>Bacteria</taxon>
        <taxon>Pseudomonadati</taxon>
        <taxon>Pseudomonadota</taxon>
        <taxon>Alphaproteobacteria</taxon>
        <taxon>Caulobacterales</taxon>
        <taxon>Caulobacteraceae</taxon>
        <taxon>Brevundimonas</taxon>
    </lineage>
</organism>